<evidence type="ECO:0000313" key="2">
    <source>
        <dbReference type="Proteomes" id="UP001595735"/>
    </source>
</evidence>
<dbReference type="Proteomes" id="UP001595735">
    <property type="component" value="Unassembled WGS sequence"/>
</dbReference>
<name>A0ABV7XZ84_9FLAO</name>
<reference evidence="2" key="1">
    <citation type="journal article" date="2019" name="Int. J. Syst. Evol. Microbiol.">
        <title>The Global Catalogue of Microorganisms (GCM) 10K type strain sequencing project: providing services to taxonomists for standard genome sequencing and annotation.</title>
        <authorList>
            <consortium name="The Broad Institute Genomics Platform"/>
            <consortium name="The Broad Institute Genome Sequencing Center for Infectious Disease"/>
            <person name="Wu L."/>
            <person name="Ma J."/>
        </authorList>
    </citation>
    <scope>NUCLEOTIDE SEQUENCE [LARGE SCALE GENOMIC DNA]</scope>
    <source>
        <strain evidence="2">CECT 7798</strain>
    </source>
</reference>
<dbReference type="RefSeq" id="WP_290299879.1">
    <property type="nucleotide sequence ID" value="NZ_JAUFQR010000001.1"/>
</dbReference>
<comment type="caution">
    <text evidence="1">The sequence shown here is derived from an EMBL/GenBank/DDBJ whole genome shotgun (WGS) entry which is preliminary data.</text>
</comment>
<dbReference type="EMBL" id="JBHRYO010000002">
    <property type="protein sequence ID" value="MFC3758177.1"/>
    <property type="molecule type" value="Genomic_DNA"/>
</dbReference>
<organism evidence="1 2">
    <name type="scientific">Chryseobacterium tructae</name>
    <dbReference type="NCBI Taxonomy" id="1037380"/>
    <lineage>
        <taxon>Bacteria</taxon>
        <taxon>Pseudomonadati</taxon>
        <taxon>Bacteroidota</taxon>
        <taxon>Flavobacteriia</taxon>
        <taxon>Flavobacteriales</taxon>
        <taxon>Weeksellaceae</taxon>
        <taxon>Chryseobacterium group</taxon>
        <taxon>Chryseobacterium</taxon>
    </lineage>
</organism>
<evidence type="ECO:0000313" key="1">
    <source>
        <dbReference type="EMBL" id="MFC3758177.1"/>
    </source>
</evidence>
<keyword evidence="2" id="KW-1185">Reference proteome</keyword>
<gene>
    <name evidence="1" type="ORF">ACFONJ_19545</name>
</gene>
<accession>A0ABV7XZ84</accession>
<sequence>MKTFLTIFSILMLSIYCKSQAIKKPVNGFYFKNSKEFTNKGNMIWNKQGDFAVIKLGYWRGDCCGGVAMAEQVTGKINKDTVFYNKNYKRDPNCDSKIGLCGNAIDFVIDIKRYPNYRKLIFKEIVK</sequence>
<protein>
    <submittedName>
        <fullName evidence="1">Uncharacterized protein</fullName>
    </submittedName>
</protein>
<proteinExistence type="predicted"/>